<dbReference type="InterPro" id="IPR042099">
    <property type="entry name" value="ANL_N_sf"/>
</dbReference>
<evidence type="ECO:0000313" key="2">
    <source>
        <dbReference type="Proteomes" id="UP000015523"/>
    </source>
</evidence>
<gene>
    <name evidence="1" type="ORF">M529_23830</name>
</gene>
<sequence length="90" mass="9916">MRWFADGRLNVSANCIDRHLAERADQVAILWEPDSPDRSLGGAVSLTRNRPSDALRVGKGRGLARDRPPLREGRGASFLVGLSIDEMAFQ</sequence>
<evidence type="ECO:0000313" key="1">
    <source>
        <dbReference type="EMBL" id="EQB29813.1"/>
    </source>
</evidence>
<dbReference type="PATRIC" id="fig|1346791.3.peg.4606"/>
<dbReference type="EMBL" id="AUWY01000136">
    <property type="protein sequence ID" value="EQB29813.1"/>
    <property type="molecule type" value="Genomic_DNA"/>
</dbReference>
<dbReference type="Gene3D" id="3.40.50.12780">
    <property type="entry name" value="N-terminal domain of ligase-like"/>
    <property type="match status" value="1"/>
</dbReference>
<organism evidence="1 2">
    <name type="scientific">Sphingobium ummariense RL-3</name>
    <dbReference type="NCBI Taxonomy" id="1346791"/>
    <lineage>
        <taxon>Bacteria</taxon>
        <taxon>Pseudomonadati</taxon>
        <taxon>Pseudomonadota</taxon>
        <taxon>Alphaproteobacteria</taxon>
        <taxon>Sphingomonadales</taxon>
        <taxon>Sphingomonadaceae</taxon>
        <taxon>Sphingobium</taxon>
    </lineage>
</organism>
<comment type="caution">
    <text evidence="1">The sequence shown here is derived from an EMBL/GenBank/DDBJ whole genome shotgun (WGS) entry which is preliminary data.</text>
</comment>
<dbReference type="AlphaFoldDB" id="T0K8S9"/>
<dbReference type="eggNOG" id="COG0365">
    <property type="taxonomic scope" value="Bacteria"/>
</dbReference>
<protein>
    <submittedName>
        <fullName evidence="1">Uncharacterized protein</fullName>
    </submittedName>
</protein>
<keyword evidence="2" id="KW-1185">Reference proteome</keyword>
<name>T0K8S9_9SPHN</name>
<dbReference type="STRING" id="1346791.M529_23830"/>
<proteinExistence type="predicted"/>
<accession>T0K8S9</accession>
<dbReference type="Proteomes" id="UP000015523">
    <property type="component" value="Unassembled WGS sequence"/>
</dbReference>
<reference evidence="1" key="1">
    <citation type="journal article" date="2013" name="Genome Announc.">
        <title>Draft Genome Sequence of Sphingobium ummariense Strain RL-3, a Hexachlorocyclohexane-Degrading Bacterium.</title>
        <authorList>
            <person name="Kohli P."/>
            <person name="Dua A."/>
            <person name="Sangwan N."/>
            <person name="Oldach P."/>
            <person name="Khurana J.P."/>
            <person name="Lal R."/>
        </authorList>
    </citation>
    <scope>NUCLEOTIDE SEQUENCE [LARGE SCALE GENOMIC DNA]</scope>
    <source>
        <strain evidence="1">RL-3</strain>
    </source>
</reference>